<evidence type="ECO:0000256" key="1">
    <source>
        <dbReference type="SAM" id="Phobius"/>
    </source>
</evidence>
<evidence type="ECO:0000313" key="3">
    <source>
        <dbReference type="Proteomes" id="UP000750334"/>
    </source>
</evidence>
<organism evidence="2 3">
    <name type="scientific">Maudiozyma exigua</name>
    <name type="common">Yeast</name>
    <name type="synonym">Kazachstania exigua</name>
    <dbReference type="NCBI Taxonomy" id="34358"/>
    <lineage>
        <taxon>Eukaryota</taxon>
        <taxon>Fungi</taxon>
        <taxon>Dikarya</taxon>
        <taxon>Ascomycota</taxon>
        <taxon>Saccharomycotina</taxon>
        <taxon>Saccharomycetes</taxon>
        <taxon>Saccharomycetales</taxon>
        <taxon>Saccharomycetaceae</taxon>
        <taxon>Maudiozyma</taxon>
    </lineage>
</organism>
<dbReference type="Proteomes" id="UP000750334">
    <property type="component" value="Unassembled WGS sequence"/>
</dbReference>
<evidence type="ECO:0000313" key="2">
    <source>
        <dbReference type="EMBL" id="KAG0670778.1"/>
    </source>
</evidence>
<protein>
    <recommendedName>
        <fullName evidence="4">Mitochondrial inner membrane i-AAA protease supercomplex subunit MGR3</fullName>
    </recommendedName>
</protein>
<keyword evidence="1" id="KW-0812">Transmembrane</keyword>
<dbReference type="PANTHER" id="PTHR28142:SF1">
    <property type="entry name" value="MITOCHONDRIAL INNER MEMBRANE I-AAA PROTEASE SUPERCOMPLEX SUBUNIT MGR3-RELATED"/>
    <property type="match status" value="1"/>
</dbReference>
<name>A0A9P6WF67_MAUEX</name>
<dbReference type="EMBL" id="PUHR01000019">
    <property type="protein sequence ID" value="KAG0670778.1"/>
    <property type="molecule type" value="Genomic_DNA"/>
</dbReference>
<keyword evidence="1" id="KW-0472">Membrane</keyword>
<comment type="caution">
    <text evidence="2">The sequence shown here is derived from an EMBL/GenBank/DDBJ whole genome shotgun (WGS) entry which is preliminary data.</text>
</comment>
<sequence length="476" mass="55575">MNTKIWSKFATSFRSSSPSLTRNQRWLIGVGSSAAVTFGIGYYFTKYRDSYRGTYLSQYSYSSSYTDKYRYPITVENQLKEALWDESNRNNYQYKESLTKYIEVLNQLQELNVNPLSDEYTRIELKVAEMFEKLNLHENAKNIYLEMLYRFFESLNTPGMVPDELRPELIRKDLRVLIKSLEINKDLEIGKRNLLAHLLLAQEEILIRSPELKKFFDSKREKAEKLVRGKPINASDFQTFVKDENFKFNEDGYMIMDLQKNTSAWEPFKEEFFTARDLYTAYCLSAKDVPSALSCKMTTVQWMVMADMPPGQILLAQANLGALLYLQAERFESDLYQIDSKCKMDPGFMEDDKVVKALRYLRKNRDTCLQMANQCYDSIMKFSNEHHKLRYHMKDQLDVAIPQAIALSTYGKGILSLHDGILNKAERFLLDAISLAKETDFEELLKEAEGELKKTRDLKEHKLSLKFEKDNMETNG</sequence>
<dbReference type="GO" id="GO:0051787">
    <property type="term" value="F:misfolded protein binding"/>
    <property type="evidence" value="ECO:0007669"/>
    <property type="project" value="TreeGrafter"/>
</dbReference>
<dbReference type="OrthoDB" id="10050400at2759"/>
<feature type="transmembrane region" description="Helical" evidence="1">
    <location>
        <begin position="26"/>
        <end position="45"/>
    </location>
</feature>
<dbReference type="CDD" id="cd24145">
    <property type="entry name" value="Mgr3-like"/>
    <property type="match status" value="1"/>
</dbReference>
<keyword evidence="3" id="KW-1185">Reference proteome</keyword>
<reference evidence="2 3" key="1">
    <citation type="submission" date="2020-11" db="EMBL/GenBank/DDBJ databases">
        <title>Kefir isolates.</title>
        <authorList>
            <person name="Marcisauskas S."/>
            <person name="Kim Y."/>
            <person name="Blasche S."/>
        </authorList>
    </citation>
    <scope>NUCLEOTIDE SEQUENCE [LARGE SCALE GENOMIC DNA]</scope>
    <source>
        <strain evidence="2 3">OG2</strain>
    </source>
</reference>
<dbReference type="AlphaFoldDB" id="A0A9P6WF67"/>
<dbReference type="GO" id="GO:0006515">
    <property type="term" value="P:protein quality control for misfolded or incompletely synthesized proteins"/>
    <property type="evidence" value="ECO:0007669"/>
    <property type="project" value="TreeGrafter"/>
</dbReference>
<dbReference type="GO" id="GO:0031942">
    <property type="term" value="C:i-AAA complex"/>
    <property type="evidence" value="ECO:0007669"/>
    <property type="project" value="TreeGrafter"/>
</dbReference>
<gene>
    <name evidence="2" type="ORF">C6P45_001787</name>
</gene>
<evidence type="ECO:0008006" key="4">
    <source>
        <dbReference type="Google" id="ProtNLM"/>
    </source>
</evidence>
<dbReference type="PANTHER" id="PTHR28142">
    <property type="entry name" value="MITOCHONDRIAL INNER MEMBRANE I-AAA PROTEASE SUPERCOMPLEX SUBUNIT MGR3-RELATED"/>
    <property type="match status" value="1"/>
</dbReference>
<keyword evidence="1" id="KW-1133">Transmembrane helix</keyword>
<accession>A0A9P6WF67</accession>
<dbReference type="InterPro" id="IPR040201">
    <property type="entry name" value="Mrg3-like"/>
</dbReference>
<proteinExistence type="predicted"/>